<keyword evidence="3" id="KW-1134">Transmembrane beta strand</keyword>
<gene>
    <name evidence="10" type="ORF">PG915_23390</name>
</gene>
<evidence type="ECO:0000313" key="10">
    <source>
        <dbReference type="EMBL" id="XCD18214.1"/>
    </source>
</evidence>
<evidence type="ECO:0000256" key="8">
    <source>
        <dbReference type="SAM" id="SignalP"/>
    </source>
</evidence>
<dbReference type="EMBL" id="CP115921">
    <property type="protein sequence ID" value="XCD18214.1"/>
    <property type="molecule type" value="Genomic_DNA"/>
</dbReference>
<feature type="chain" id="PRO_5043582915" evidence="8">
    <location>
        <begin position="21"/>
        <end position="360"/>
    </location>
</feature>
<name>A0AAU8BPC5_9VIBR</name>
<evidence type="ECO:0000259" key="9">
    <source>
        <dbReference type="Pfam" id="PF03895"/>
    </source>
</evidence>
<keyword evidence="7" id="KW-0998">Cell outer membrane</keyword>
<protein>
    <submittedName>
        <fullName evidence="10">YadA C-terminal domain-containing protein</fullName>
    </submittedName>
</protein>
<dbReference type="InterPro" id="IPR045584">
    <property type="entry name" value="Pilin-like"/>
</dbReference>
<feature type="signal peptide" evidence="8">
    <location>
        <begin position="1"/>
        <end position="20"/>
    </location>
</feature>
<evidence type="ECO:0000256" key="2">
    <source>
        <dbReference type="ARBA" id="ARBA00004442"/>
    </source>
</evidence>
<evidence type="ECO:0000256" key="4">
    <source>
        <dbReference type="ARBA" id="ARBA00022692"/>
    </source>
</evidence>
<dbReference type="KEGG" id="vck:PG915_23390"/>
<dbReference type="AlphaFoldDB" id="A0AAU8BPC5"/>
<dbReference type="SUPFAM" id="SSF54523">
    <property type="entry name" value="Pili subunits"/>
    <property type="match status" value="1"/>
</dbReference>
<comment type="subcellular location">
    <subcellularLocation>
        <location evidence="2">Cell outer membrane</location>
    </subcellularLocation>
    <subcellularLocation>
        <location evidence="1">Cell surface</location>
    </subcellularLocation>
</comment>
<proteinExistence type="predicted"/>
<keyword evidence="5 8" id="KW-0732">Signal</keyword>
<evidence type="ECO:0000256" key="7">
    <source>
        <dbReference type="ARBA" id="ARBA00023237"/>
    </source>
</evidence>
<dbReference type="RefSeq" id="WP_353499362.1">
    <property type="nucleotide sequence ID" value="NZ_CP115921.1"/>
</dbReference>
<keyword evidence="4" id="KW-0812">Transmembrane</keyword>
<evidence type="ECO:0000256" key="5">
    <source>
        <dbReference type="ARBA" id="ARBA00022729"/>
    </source>
</evidence>
<reference evidence="10" key="1">
    <citation type="submission" date="2023-01" db="EMBL/GenBank/DDBJ databases">
        <title>Vibrio sp. CB1-14 genome sequencing.</title>
        <authorList>
            <person name="Otstavnykh N."/>
            <person name="Isaeva M."/>
            <person name="Meleshko D."/>
        </authorList>
    </citation>
    <scope>NUCLEOTIDE SEQUENCE</scope>
    <source>
        <strain evidence="10">CB1-14</strain>
    </source>
</reference>
<dbReference type="GO" id="GO:0009279">
    <property type="term" value="C:cell outer membrane"/>
    <property type="evidence" value="ECO:0007669"/>
    <property type="project" value="UniProtKB-SubCell"/>
</dbReference>
<organism evidence="10">
    <name type="scientific">Vibrio chaetopteri</name>
    <dbReference type="NCBI Taxonomy" id="3016528"/>
    <lineage>
        <taxon>Bacteria</taxon>
        <taxon>Pseudomonadati</taxon>
        <taxon>Pseudomonadota</taxon>
        <taxon>Gammaproteobacteria</taxon>
        <taxon>Vibrionales</taxon>
        <taxon>Vibrionaceae</taxon>
        <taxon>Vibrio</taxon>
    </lineage>
</organism>
<sequence>MKKTFIALALTSVFAMPALAATNSFGSIEDVQKYLASHDVKPVEGKYGNTYLYTKGGHHIATIKNNGSGEYVVVDQNEPAGKNGERHSYEVRVDKDGSITHIDGKRPEAKELPVDPGRNTVIEDNPNPDYDVFDAADVVDATRKHLDENNLTVNDDGQVFNNSTGEQVGQITTTKDGGAKIIGFDENGKETHISVDSHSEGQVKVKVEEKQNNDPAPLPDPKAPVTIDDMHSIYNEVGKQADTAYNTLDGKINSNSKKIAGLETEMKKMGDKMLDLEDRMDGVVATSHAVTNARPMVQNAGEFAMGVGIGAAGSKQALALGGAYQFSQNWSASTTVNYETAGKRSKSQLSAGAGVHYRFK</sequence>
<feature type="domain" description="Trimeric autotransporter adhesin YadA-like C-terminal membrane anchor" evidence="9">
    <location>
        <begin position="297"/>
        <end position="359"/>
    </location>
</feature>
<evidence type="ECO:0000256" key="3">
    <source>
        <dbReference type="ARBA" id="ARBA00022452"/>
    </source>
</evidence>
<dbReference type="InterPro" id="IPR005594">
    <property type="entry name" value="YadA_C"/>
</dbReference>
<evidence type="ECO:0000256" key="1">
    <source>
        <dbReference type="ARBA" id="ARBA00004241"/>
    </source>
</evidence>
<dbReference type="GO" id="GO:0009986">
    <property type="term" value="C:cell surface"/>
    <property type="evidence" value="ECO:0007669"/>
    <property type="project" value="UniProtKB-SubCell"/>
</dbReference>
<dbReference type="Gene3D" id="3.30.1300.30">
    <property type="entry name" value="GSPII I/J protein-like"/>
    <property type="match status" value="1"/>
</dbReference>
<accession>A0AAU8BPC5</accession>
<keyword evidence="6" id="KW-0472">Membrane</keyword>
<evidence type="ECO:0000256" key="6">
    <source>
        <dbReference type="ARBA" id="ARBA00023136"/>
    </source>
</evidence>
<dbReference type="Pfam" id="PF03895">
    <property type="entry name" value="YadA_anchor"/>
    <property type="match status" value="1"/>
</dbReference>